<gene>
    <name evidence="2" type="ORF">GCM10023340_07780</name>
</gene>
<sequence length="246" mass="25454">MSAPHGQPTPPAVDYAEPARVPASRRGPRLAGATGSAPRWLRAGCWVAAAALAVPLVLPLLAGPQTGADSPEEAVDQLLQGIADLDAAAIVAAVDPDETDDPSVADSAYQRLRSVRRVGDEVPPDVTAVLNAAEAQVGGQVDRRALATLAAVDIALDDLELDAGPPGSDGTVQVAILDGVLGVTVDPSRLPDEVDGLDPATYDMPLVEGWRARDVGFEPFLTTVERDGRWYVSLDATADDILGATS</sequence>
<accession>A0ABP9P9Y4</accession>
<dbReference type="EMBL" id="BAABKG010000001">
    <property type="protein sequence ID" value="GAA5143104.1"/>
    <property type="molecule type" value="Genomic_DNA"/>
</dbReference>
<evidence type="ECO:0008006" key="4">
    <source>
        <dbReference type="Google" id="ProtNLM"/>
    </source>
</evidence>
<reference evidence="3" key="1">
    <citation type="journal article" date="2019" name="Int. J. Syst. Evol. Microbiol.">
        <title>The Global Catalogue of Microorganisms (GCM) 10K type strain sequencing project: providing services to taxonomists for standard genome sequencing and annotation.</title>
        <authorList>
            <consortium name="The Broad Institute Genomics Platform"/>
            <consortium name="The Broad Institute Genome Sequencing Center for Infectious Disease"/>
            <person name="Wu L."/>
            <person name="Ma J."/>
        </authorList>
    </citation>
    <scope>NUCLEOTIDE SEQUENCE [LARGE SCALE GENOMIC DNA]</scope>
    <source>
        <strain evidence="3">JCM 18459</strain>
    </source>
</reference>
<proteinExistence type="predicted"/>
<dbReference type="RefSeq" id="WP_345454713.1">
    <property type="nucleotide sequence ID" value="NZ_BAABKG010000001.1"/>
</dbReference>
<name>A0ABP9P9Y4_9ACTN</name>
<comment type="caution">
    <text evidence="2">The sequence shown here is derived from an EMBL/GenBank/DDBJ whole genome shotgun (WGS) entry which is preliminary data.</text>
</comment>
<evidence type="ECO:0000256" key="1">
    <source>
        <dbReference type="SAM" id="MobiDB-lite"/>
    </source>
</evidence>
<keyword evidence="3" id="KW-1185">Reference proteome</keyword>
<dbReference type="Proteomes" id="UP001500221">
    <property type="component" value="Unassembled WGS sequence"/>
</dbReference>
<evidence type="ECO:0000313" key="2">
    <source>
        <dbReference type="EMBL" id="GAA5143104.1"/>
    </source>
</evidence>
<evidence type="ECO:0000313" key="3">
    <source>
        <dbReference type="Proteomes" id="UP001500221"/>
    </source>
</evidence>
<protein>
    <recommendedName>
        <fullName evidence="4">DUF2939 domain-containing protein</fullName>
    </recommendedName>
</protein>
<organism evidence="2 3">
    <name type="scientific">Nocardioides marinquilinus</name>
    <dbReference type="NCBI Taxonomy" id="1210400"/>
    <lineage>
        <taxon>Bacteria</taxon>
        <taxon>Bacillati</taxon>
        <taxon>Actinomycetota</taxon>
        <taxon>Actinomycetes</taxon>
        <taxon>Propionibacteriales</taxon>
        <taxon>Nocardioidaceae</taxon>
        <taxon>Nocardioides</taxon>
    </lineage>
</organism>
<feature type="region of interest" description="Disordered" evidence="1">
    <location>
        <begin position="1"/>
        <end position="35"/>
    </location>
</feature>